<organism evidence="3">
    <name type="scientific">Salmonella enterica I</name>
    <dbReference type="NCBI Taxonomy" id="59201"/>
    <lineage>
        <taxon>Bacteria</taxon>
        <taxon>Pseudomonadati</taxon>
        <taxon>Pseudomonadota</taxon>
        <taxon>Gammaproteobacteria</taxon>
        <taxon>Enterobacterales</taxon>
        <taxon>Enterobacteriaceae</taxon>
        <taxon>Salmonella</taxon>
    </lineage>
</organism>
<gene>
    <name evidence="3" type="ORF">AHU48_21430</name>
</gene>
<feature type="domain" description="Terminase large subunit-like ATPase" evidence="1">
    <location>
        <begin position="84"/>
        <end position="253"/>
    </location>
</feature>
<name>A0A3Y9VC55_SALET</name>
<evidence type="ECO:0000259" key="2">
    <source>
        <dbReference type="Pfam" id="PF20441"/>
    </source>
</evidence>
<evidence type="ECO:0000313" key="3">
    <source>
        <dbReference type="EMBL" id="ECJ4451724.1"/>
    </source>
</evidence>
<reference evidence="3" key="1">
    <citation type="submission" date="2018-08" db="EMBL/GenBank/DDBJ databases">
        <authorList>
            <consortium name="GenomeTrakr network: Whole genome sequencing for foodborne pathogen traceback"/>
        </authorList>
    </citation>
    <scope>NUCLEOTIDE SEQUENCE</scope>
    <source>
        <strain evidence="3">FDA00000611</strain>
    </source>
</reference>
<dbReference type="InterPro" id="IPR027417">
    <property type="entry name" value="P-loop_NTPase"/>
</dbReference>
<dbReference type="EMBL" id="AAIYJT010000036">
    <property type="protein sequence ID" value="ECJ4451724.1"/>
    <property type="molecule type" value="Genomic_DNA"/>
</dbReference>
<dbReference type="PANTHER" id="PTHR41287:SF1">
    <property type="entry name" value="PROTEIN YMFN"/>
    <property type="match status" value="1"/>
</dbReference>
<dbReference type="Pfam" id="PF20441">
    <property type="entry name" value="TerL_nuclease"/>
    <property type="match status" value="1"/>
</dbReference>
<dbReference type="RefSeq" id="WP_057515445.1">
    <property type="nucleotide sequence ID" value="NZ_NPIY01000009.1"/>
</dbReference>
<dbReference type="InterPro" id="IPR005021">
    <property type="entry name" value="Terminase_largesu-like"/>
</dbReference>
<proteinExistence type="predicted"/>
<feature type="domain" description="Terminase large subunit-like endonuclease" evidence="2">
    <location>
        <begin position="269"/>
        <end position="559"/>
    </location>
</feature>
<evidence type="ECO:0000259" key="1">
    <source>
        <dbReference type="Pfam" id="PF03354"/>
    </source>
</evidence>
<dbReference type="Pfam" id="PF03354">
    <property type="entry name" value="TerL_ATPase"/>
    <property type="match status" value="1"/>
</dbReference>
<dbReference type="Gene3D" id="3.40.50.300">
    <property type="entry name" value="P-loop containing nucleotide triphosphate hydrolases"/>
    <property type="match status" value="1"/>
</dbReference>
<dbReference type="InterPro" id="IPR046461">
    <property type="entry name" value="TerL_ATPase"/>
</dbReference>
<protein>
    <submittedName>
        <fullName evidence="3">Terminase large subunit</fullName>
    </submittedName>
</protein>
<dbReference type="GO" id="GO:0004519">
    <property type="term" value="F:endonuclease activity"/>
    <property type="evidence" value="ECO:0007669"/>
    <property type="project" value="InterPro"/>
</dbReference>
<dbReference type="AlphaFoldDB" id="A0A3Y9VC55"/>
<comment type="caution">
    <text evidence="3">The sequence shown here is derived from an EMBL/GenBank/DDBJ whole genome shotgun (WGS) entry which is preliminary data.</text>
</comment>
<sequence length="576" mass="64616">MATYPNVNAANQYARDVVNGKILACRLTILSCQRHLDDLERAKDPNWPYRFDKNKAERFLRFSQKMPHTSGEWARRKLRIEFEPWQKFSLGVPFGWVRKDTGFRRFTEIYIEVPRKNGKSAIAAAIGNYMFCADGEYAAEVYCGATTEKQAWKVFAPALAMVKKLPSLRQKFSIKPWAKRMTRPDGSVFAPIIGDPGDGDSPSCAIIDEYHEHDTDALYTTMTTGMGAREQPVTLIITTAGYDISSPCYEKRAQVVEILERIREGGENEAIFGIIYTLDDDDDWTKPEALIKANPNYGVSIKEGFLRAKQLLAMSTPSQTNKILTKHFNKWVSSKAAFYNLQKWMAAADKTLKLSDFAGEECYLGIDLASKLDLNAVAPIFRREINGLSHFYCVGPMFWVPEDTVYSTDPALKTTAERYQSFVNQGVLVPTDGAEVDYRIIFESILQLRESVKIATCPIDPYGATSISHMLLDEGLEPITITQNYTNMSDPMREIEAAIAAGRFHHDGNPLMNWCVSNVVGKYLPGSDDVVRPVKEGAGNKIDGAVSMMMGVGRAMLNEPKDFLSNLDPDEDVLFL</sequence>
<dbReference type="PANTHER" id="PTHR41287">
    <property type="match status" value="1"/>
</dbReference>
<dbReference type="InterPro" id="IPR046462">
    <property type="entry name" value="TerL_nuclease"/>
</dbReference>
<accession>A0A3Y9VC55</accession>